<feature type="compositionally biased region" description="Low complexity" evidence="1">
    <location>
        <begin position="974"/>
        <end position="987"/>
    </location>
</feature>
<dbReference type="EMBL" id="JADGJQ010000089">
    <property type="protein sequence ID" value="KAJ3170955.1"/>
    <property type="molecule type" value="Genomic_DNA"/>
</dbReference>
<feature type="compositionally biased region" description="Basic and acidic residues" evidence="1">
    <location>
        <begin position="555"/>
        <end position="568"/>
    </location>
</feature>
<feature type="compositionally biased region" description="Acidic residues" evidence="1">
    <location>
        <begin position="178"/>
        <end position="195"/>
    </location>
</feature>
<feature type="region of interest" description="Disordered" evidence="1">
    <location>
        <begin position="1260"/>
        <end position="1311"/>
    </location>
</feature>
<feature type="compositionally biased region" description="Low complexity" evidence="1">
    <location>
        <begin position="328"/>
        <end position="337"/>
    </location>
</feature>
<keyword evidence="3" id="KW-1185">Reference proteome</keyword>
<feature type="compositionally biased region" description="Polar residues" evidence="1">
    <location>
        <begin position="272"/>
        <end position="283"/>
    </location>
</feature>
<feature type="compositionally biased region" description="Polar residues" evidence="1">
    <location>
        <begin position="958"/>
        <end position="973"/>
    </location>
</feature>
<evidence type="ECO:0000313" key="3">
    <source>
        <dbReference type="Proteomes" id="UP001212152"/>
    </source>
</evidence>
<feature type="region of interest" description="Disordered" evidence="1">
    <location>
        <begin position="323"/>
        <end position="368"/>
    </location>
</feature>
<reference evidence="2" key="1">
    <citation type="submission" date="2020-05" db="EMBL/GenBank/DDBJ databases">
        <title>Phylogenomic resolution of chytrid fungi.</title>
        <authorList>
            <person name="Stajich J.E."/>
            <person name="Amses K."/>
            <person name="Simmons R."/>
            <person name="Seto K."/>
            <person name="Myers J."/>
            <person name="Bonds A."/>
            <person name="Quandt C.A."/>
            <person name="Barry K."/>
            <person name="Liu P."/>
            <person name="Grigoriev I."/>
            <person name="Longcore J.E."/>
            <person name="James T.Y."/>
        </authorList>
    </citation>
    <scope>NUCLEOTIDE SEQUENCE</scope>
    <source>
        <strain evidence="2">JEL0379</strain>
    </source>
</reference>
<feature type="compositionally biased region" description="Basic and acidic residues" evidence="1">
    <location>
        <begin position="1544"/>
        <end position="1567"/>
    </location>
</feature>
<feature type="compositionally biased region" description="Basic and acidic residues" evidence="1">
    <location>
        <begin position="46"/>
        <end position="55"/>
    </location>
</feature>
<feature type="compositionally biased region" description="Acidic residues" evidence="1">
    <location>
        <begin position="1203"/>
        <end position="1220"/>
    </location>
</feature>
<feature type="compositionally biased region" description="Polar residues" evidence="1">
    <location>
        <begin position="1"/>
        <end position="11"/>
    </location>
</feature>
<comment type="caution">
    <text evidence="2">The sequence shown here is derived from an EMBL/GenBank/DDBJ whole genome shotgun (WGS) entry which is preliminary data.</text>
</comment>
<feature type="compositionally biased region" description="Acidic residues" evidence="1">
    <location>
        <begin position="1361"/>
        <end position="1371"/>
    </location>
</feature>
<name>A0AAD5TDE4_9FUNG</name>
<proteinExistence type="predicted"/>
<feature type="region of interest" description="Disordered" evidence="1">
    <location>
        <begin position="904"/>
        <end position="1238"/>
    </location>
</feature>
<feature type="region of interest" description="Disordered" evidence="1">
    <location>
        <begin position="1706"/>
        <end position="1749"/>
    </location>
</feature>
<sequence>MDQDGQRSYLSSRDARDDLVSDHDLDYERIQAGISEEELARLLKDMDAELEERGPGETYEQTSDDDPVDAYGFPLSERPSRRSTLNTQEWVTSEMPEQQNVELVNSMTKQETFHSDSPSQGYEKSRAVPEAHVNAVENSTDGPPTVPTEPTLEPQPSAASVFHSAREEGSEDGSASAEDSEDDEQLIGGEQAEDTNDSRSNSSSHSDEGESSAGQARSAEMREQAAAAAVLNHGTDTSTAVEAKEHTVDASQEDELLSSRPTSQALAEPSVYTESDSLKTANVASEDEIHVPISPDEQTPSLPAAPYGAQDAKMFEVAAKPISESSEPAPAVMVAQPAPTPSGAPLPSHQGAPRPSEPRFVGAPFSFGMQGATHSPPAPFVFKPAAQTTWKAPQNQSPFEFGASSLAGTPNKSPFVFGTAAATSTPQPFSFNAVPTFNFRPAPVSSAQVAPEPFTAFGLPQQQPGQPAVQPQSRTPFVFNFPAPTTAGTISLPVPAQVFAFGSSPQKPFENSVSAPDGLVAIHQQPSPTLPLVGTASEATSPPEQLVARDLTAPEEPREIPDPVKVRDWQPLLDGVDGLPIPGEVSDTVPPDSPAPPQIAEETFPNDMTASEPADAEEPDGEQQTCSSGDEDSGADGEGSAESESDHEHQDGNALGARPEQAEVLAAPPLDPDTLRTELQPPLPLTTTSTAGPEAAAVDSKGSEGSEEDGESSAESDADNELEQESNASPASPEHPAGLAAPSLDLKTPHTELQPPVPPTTTSAAGLEATESESESSVGSEDDDEGSAESNADNELEQDRNASSASPAQAERFAAPSFHLDTLYTQSQPPVSLDTTSPALSKITEKEPEVREGSGEGIADSESSSEHEQDEDTSAASPEQAAVTPLSLNPEHADLLVPVATTSAVLPDAAKGRPEADAVTDRVAEESSDRSDPESVGRFLAKPQATEVVSDAVALPLSTPQQAESDSKLATEQVSPPVTKSPTSPQEAEMEQILESESEESLETESSELEPESDQDTASDANNPPRQACVEQAMLAPSPSPSDEQANPPPVVSREVASRQEMAEEGAAPAVADVGIEDTKHTLDSETMRDKAEVTGSLPTPINSQKAVIALSDDPHNPPAEPTSVTATHAARSAPETKPLVTLNDSPKDNVSEVADSPLASSHAGQTPTVPTRNDPRNLQTDLDTNTAGSTQQPEVLPVFKADEDEVEDSVDSGSDEESAENGGRRQPGTQVEEAPAVSIGHLRDLRIDPQAAGLVVPLRIEVPVHESKDFTADSGDDEDEDEDLESESENGEYAHIMDDQPSPPHSVATFSLFPSSEAPIALPQVSPLSLPLQPARAARPSLPYILTTRPTTQAQSLSSDPDELFSDCDQGDAITDRSRSLTPQSGGAASRARSLSRSSAGQRSPTSPRSPLQKLEHVLKSPFVRAGILADSSGDEDDDDEGRHYSDAEQGEDPDEPIPISRTPLRSSSPTLSRAPSPLPSLTLPLPYAPTHSRRPSLSVSTTGLFAPIDEALLPLSPPPTAPLSKLQRLEYALMSPINTLLHRENRGHSRRASDEGVADAIDRHGKPAIPRSRSRVGELIHYFSTLSAGQADEEDQFEQEDEGGATSASAHLLAQIRGDEEIGDYEIEPPEEYEAGAMDDIPDESPSQRVLAVEHPELVQSPLDISAVELPLPGEAVASEAGATELEVQAELPLPAVAVLSDAEATEREVQAQSPLPAEAVPSEAAGTELEMQSELPDEPPAKVDQEISRDVAIVNDSTAQPSLSKGSEADAIEFAAAVADVDESSSQQAESVATAALPAAEPVAGGVSASSTEPHAAAATVPAELLATDAPALSDKPASVAIALSRPVAAEAPALSDEPAAVAIALSKPVAADSPALSDKPAAVAIVLSKPVAADAPALSDEPNAVAIAAAKPVTADAPAFSDEPAAVTDPELYVERTAVTVSEVPAAPLAATVTASPAEPDVTGRNLPERGGAAVVPSEPIAPAAVPAEPVANHPVSTPAASVAEAATPKPPALAANGRPRKVSADPDCTYAKSASATAAGTASPCACLPHLRLRNAELRSELHHARLALTAALAAAAERAPPAWLAQVECAAAEAEAARAGRAMWDHAVEGEWERLREGRKGQRVAY</sequence>
<accession>A0AAD5TDE4</accession>
<feature type="region of interest" description="Disordered" evidence="1">
    <location>
        <begin position="1344"/>
        <end position="1500"/>
    </location>
</feature>
<feature type="region of interest" description="Disordered" evidence="1">
    <location>
        <begin position="46"/>
        <end position="308"/>
    </location>
</feature>
<feature type="region of interest" description="Disordered" evidence="1">
    <location>
        <begin position="1996"/>
        <end position="2026"/>
    </location>
</feature>
<protein>
    <submittedName>
        <fullName evidence="2">Uncharacterized protein</fullName>
    </submittedName>
</protein>
<gene>
    <name evidence="2" type="ORF">HDU87_008429</name>
</gene>
<feature type="compositionally biased region" description="Low complexity" evidence="1">
    <location>
        <begin position="760"/>
        <end position="769"/>
    </location>
</feature>
<feature type="region of interest" description="Disordered" evidence="1">
    <location>
        <begin position="1"/>
        <end position="24"/>
    </location>
</feature>
<feature type="compositionally biased region" description="Polar residues" evidence="1">
    <location>
        <begin position="1159"/>
        <end position="1194"/>
    </location>
</feature>
<feature type="compositionally biased region" description="Polar residues" evidence="1">
    <location>
        <begin position="823"/>
        <end position="839"/>
    </location>
</feature>
<feature type="compositionally biased region" description="Acidic residues" evidence="1">
    <location>
        <begin position="705"/>
        <end position="724"/>
    </location>
</feature>
<feature type="compositionally biased region" description="Low complexity" evidence="1">
    <location>
        <begin position="211"/>
        <end position="229"/>
    </location>
</feature>
<feature type="compositionally biased region" description="Polar residues" evidence="1">
    <location>
        <begin position="1349"/>
        <end position="1360"/>
    </location>
</feature>
<feature type="compositionally biased region" description="Acidic residues" evidence="1">
    <location>
        <begin position="988"/>
        <end position="1017"/>
    </location>
</feature>
<feature type="compositionally biased region" description="Low complexity" evidence="1">
    <location>
        <begin position="1386"/>
        <end position="1405"/>
    </location>
</feature>
<feature type="compositionally biased region" description="Low complexity" evidence="1">
    <location>
        <begin position="677"/>
        <end position="693"/>
    </location>
</feature>
<feature type="compositionally biased region" description="Basic and acidic residues" evidence="1">
    <location>
        <begin position="13"/>
        <end position="24"/>
    </location>
</feature>
<feature type="compositionally biased region" description="Acidic residues" evidence="1">
    <location>
        <begin position="629"/>
        <end position="643"/>
    </location>
</feature>
<feature type="region of interest" description="Disordered" evidence="1">
    <location>
        <begin position="1544"/>
        <end position="1572"/>
    </location>
</feature>
<feature type="compositionally biased region" description="Basic and acidic residues" evidence="1">
    <location>
        <begin position="910"/>
        <end position="935"/>
    </location>
</feature>
<dbReference type="Proteomes" id="UP001212152">
    <property type="component" value="Unassembled WGS sequence"/>
</dbReference>
<feature type="compositionally biased region" description="Acidic residues" evidence="1">
    <location>
        <begin position="770"/>
        <end position="796"/>
    </location>
</feature>
<organism evidence="2 3">
    <name type="scientific">Geranomyces variabilis</name>
    <dbReference type="NCBI Taxonomy" id="109894"/>
    <lineage>
        <taxon>Eukaryota</taxon>
        <taxon>Fungi</taxon>
        <taxon>Fungi incertae sedis</taxon>
        <taxon>Chytridiomycota</taxon>
        <taxon>Chytridiomycota incertae sedis</taxon>
        <taxon>Chytridiomycetes</taxon>
        <taxon>Spizellomycetales</taxon>
        <taxon>Powellomycetaceae</taxon>
        <taxon>Geranomyces</taxon>
    </lineage>
</organism>
<feature type="compositionally biased region" description="Basic and acidic residues" evidence="1">
    <location>
        <begin position="1263"/>
        <end position="1272"/>
    </location>
</feature>
<feature type="compositionally biased region" description="Polar residues" evidence="1">
    <location>
        <begin position="1097"/>
        <end position="1106"/>
    </location>
</feature>
<feature type="compositionally biased region" description="Polar residues" evidence="1">
    <location>
        <begin position="82"/>
        <end position="122"/>
    </location>
</feature>
<feature type="compositionally biased region" description="Acidic residues" evidence="1">
    <location>
        <begin position="1275"/>
        <end position="1291"/>
    </location>
</feature>
<feature type="compositionally biased region" description="Basic and acidic residues" evidence="1">
    <location>
        <begin position="843"/>
        <end position="854"/>
    </location>
</feature>
<evidence type="ECO:0000313" key="2">
    <source>
        <dbReference type="EMBL" id="KAJ3170955.1"/>
    </source>
</evidence>
<feature type="compositionally biased region" description="Low complexity" evidence="1">
    <location>
        <begin position="1459"/>
        <end position="1487"/>
    </location>
</feature>
<evidence type="ECO:0000256" key="1">
    <source>
        <dbReference type="SAM" id="MobiDB-lite"/>
    </source>
</evidence>
<feature type="compositionally biased region" description="Basic and acidic residues" evidence="1">
    <location>
        <begin position="1077"/>
        <end position="1093"/>
    </location>
</feature>
<feature type="region of interest" description="Disordered" evidence="1">
    <location>
        <begin position="523"/>
        <end position="889"/>
    </location>
</feature>